<dbReference type="RefSeq" id="WP_014378278.1">
    <property type="nucleotide sequence ID" value="NC_016943.1"/>
</dbReference>
<protein>
    <submittedName>
        <fullName evidence="1">Uncharacterized protein</fullName>
    </submittedName>
</protein>
<gene>
    <name evidence="1" type="ordered locus">BLASA_4610</name>
</gene>
<reference evidence="1 2" key="1">
    <citation type="journal article" date="2012" name="J. Bacteriol.">
        <title>Genome Sequence of Blastococcus saxobsidens DD2, a Stone-Inhabiting Bacterium.</title>
        <authorList>
            <person name="Chouaia B."/>
            <person name="Crotti E."/>
            <person name="Brusetti L."/>
            <person name="Daffonchio D."/>
            <person name="Essoussi I."/>
            <person name="Nouioui I."/>
            <person name="Sbissi I."/>
            <person name="Ghodhbane-Gtari F."/>
            <person name="Gtari M."/>
            <person name="Vacherie B."/>
            <person name="Barbe V."/>
            <person name="Medigue C."/>
            <person name="Gury J."/>
            <person name="Pujic P."/>
            <person name="Normand P."/>
        </authorList>
    </citation>
    <scope>NUCLEOTIDE SEQUENCE [LARGE SCALE GENOMIC DNA]</scope>
    <source>
        <strain evidence="1 2">DD2</strain>
    </source>
</reference>
<dbReference type="HOGENOM" id="CLU_1591414_0_0_11"/>
<evidence type="ECO:0000313" key="1">
    <source>
        <dbReference type="EMBL" id="CCG05411.1"/>
    </source>
</evidence>
<dbReference type="AlphaFoldDB" id="H6RRC9"/>
<dbReference type="STRING" id="1146883.BLASA_4610"/>
<keyword evidence="2" id="KW-1185">Reference proteome</keyword>
<accession>H6RRC9</accession>
<evidence type="ECO:0000313" key="2">
    <source>
        <dbReference type="Proteomes" id="UP000007517"/>
    </source>
</evidence>
<proteinExistence type="predicted"/>
<reference evidence="2" key="2">
    <citation type="submission" date="2012-02" db="EMBL/GenBank/DDBJ databases">
        <title>Complete genome sequence of Blastococcus saxobsidens strain DD2.</title>
        <authorList>
            <person name="Genoscope."/>
        </authorList>
    </citation>
    <scope>NUCLEOTIDE SEQUENCE [LARGE SCALE GENOMIC DNA]</scope>
    <source>
        <strain evidence="2">DD2</strain>
    </source>
</reference>
<name>H6RRC9_BLASD</name>
<dbReference type="KEGG" id="bsd:BLASA_4610"/>
<sequence length="167" mass="18099">MAQRSGEDPQVLHRKSQAAILSSLADGNDDAFELMLSVRPYDVRGHFTPDVALLEVAAAALGLASPPGNERLEYEGLTDRYLADLMLDGRTLHRRTQYAIYAAACMRGGLHPDLLMEAGGWKPRLWTHAVSAVVLYSRAAADRLGVPLSEVASRVAQELGLELSEGT</sequence>
<organism evidence="1 2">
    <name type="scientific">Blastococcus saxobsidens (strain DD2)</name>
    <dbReference type="NCBI Taxonomy" id="1146883"/>
    <lineage>
        <taxon>Bacteria</taxon>
        <taxon>Bacillati</taxon>
        <taxon>Actinomycetota</taxon>
        <taxon>Actinomycetes</taxon>
        <taxon>Geodermatophilales</taxon>
        <taxon>Geodermatophilaceae</taxon>
        <taxon>Blastococcus</taxon>
    </lineage>
</organism>
<dbReference type="OrthoDB" id="5189914at2"/>
<dbReference type="EMBL" id="FO117623">
    <property type="protein sequence ID" value="CCG05411.1"/>
    <property type="molecule type" value="Genomic_DNA"/>
</dbReference>
<dbReference type="Proteomes" id="UP000007517">
    <property type="component" value="Chromosome"/>
</dbReference>